<name>A0ABT4IFP0_9EURY</name>
<dbReference type="RefSeq" id="WP_268924763.1">
    <property type="nucleotide sequence ID" value="NZ_JAPTGB010000008.1"/>
</dbReference>
<keyword evidence="1" id="KW-0812">Transmembrane</keyword>
<evidence type="ECO:0008006" key="4">
    <source>
        <dbReference type="Google" id="ProtNLM"/>
    </source>
</evidence>
<organism evidence="2 3">
    <name type="scientific">Methanocorpusculum petauri</name>
    <dbReference type="NCBI Taxonomy" id="3002863"/>
    <lineage>
        <taxon>Archaea</taxon>
        <taxon>Methanobacteriati</taxon>
        <taxon>Methanobacteriota</taxon>
        <taxon>Stenosarchaea group</taxon>
        <taxon>Methanomicrobia</taxon>
        <taxon>Methanomicrobiales</taxon>
        <taxon>Methanocorpusculaceae</taxon>
        <taxon>Methanocorpusculum</taxon>
    </lineage>
</organism>
<dbReference type="InterPro" id="IPR011047">
    <property type="entry name" value="Quinoprotein_ADH-like_sf"/>
</dbReference>
<feature type="transmembrane region" description="Helical" evidence="1">
    <location>
        <begin position="399"/>
        <end position="422"/>
    </location>
</feature>
<evidence type="ECO:0000313" key="3">
    <source>
        <dbReference type="Proteomes" id="UP001141422"/>
    </source>
</evidence>
<accession>A0ABT4IFP0</accession>
<reference evidence="2" key="1">
    <citation type="submission" date="2022-12" db="EMBL/GenBank/DDBJ databases">
        <title>Isolation and characterisation of novel Methanocorpusculum spp. from native Australian herbivores indicates the genus is ancestrally host-associated.</title>
        <authorList>
            <person name="Volmer J.G."/>
            <person name="Soo R.M."/>
            <person name="Evans P.N."/>
            <person name="Hoedt E.C."/>
            <person name="Astorga Alsina A.L."/>
            <person name="Woodcroft B.J."/>
            <person name="Tyson G.W."/>
            <person name="Hugenholtz P."/>
            <person name="Morrison M."/>
        </authorList>
    </citation>
    <scope>NUCLEOTIDE SEQUENCE</scope>
    <source>
        <strain evidence="2">MG</strain>
    </source>
</reference>
<keyword evidence="3" id="KW-1185">Reference proteome</keyword>
<sequence length="442" mass="45890">MIKYAKAVLILLLMAVICCGGASAGTVENLNVTYQLGGTYINAEAVASANDGGFFLGMANSSGAVLLKTDAAGKEIWRTALPGDDVRSLATLDDGGAVLTTVVRTVDGSEETGYTFDGDTNLVRVDKSGSILWQERLPGIGSGDIAVSDNVIHFAGWFWESNTGFTQSYLLSTGAPGNDQIRLGNETASMIPLAMLLEDDGTLVLTGGTTSYLTEESAYAWIAKVKNGVVQSQSIIRTGSTDPMYGAGACGYAIARAHDGGYLVVGSNPPFGVTWAGGLGWAAHVRSDLSNSWVNELPGCYVPYAVVQFGDGYLIAGMDGYDDPVWLTLSVGGAITDREKISQSGKRSMYNDVASISDGSAALVGWVMMDSSAEGILITLSATGTPTVAPTTSTGAEGAGLWIAGAAVVILILAGAVYFLVIRKPESEPAKKKSAKKGGKKN</sequence>
<keyword evidence="1" id="KW-0472">Membrane</keyword>
<gene>
    <name evidence="2" type="ORF">O0S10_04790</name>
</gene>
<comment type="caution">
    <text evidence="2">The sequence shown here is derived from an EMBL/GenBank/DDBJ whole genome shotgun (WGS) entry which is preliminary data.</text>
</comment>
<dbReference type="EMBL" id="JAPTGB010000008">
    <property type="protein sequence ID" value="MCZ0860548.1"/>
    <property type="molecule type" value="Genomic_DNA"/>
</dbReference>
<protein>
    <recommendedName>
        <fullName evidence="4">PQQ-binding-like beta-propeller repeat protein</fullName>
    </recommendedName>
</protein>
<evidence type="ECO:0000313" key="2">
    <source>
        <dbReference type="EMBL" id="MCZ0860548.1"/>
    </source>
</evidence>
<dbReference type="Proteomes" id="UP001141422">
    <property type="component" value="Unassembled WGS sequence"/>
</dbReference>
<keyword evidence="1" id="KW-1133">Transmembrane helix</keyword>
<evidence type="ECO:0000256" key="1">
    <source>
        <dbReference type="SAM" id="Phobius"/>
    </source>
</evidence>
<proteinExistence type="predicted"/>
<dbReference type="SUPFAM" id="SSF50998">
    <property type="entry name" value="Quinoprotein alcohol dehydrogenase-like"/>
    <property type="match status" value="1"/>
</dbReference>